<evidence type="ECO:0000256" key="1">
    <source>
        <dbReference type="RuleBase" id="RU004374"/>
    </source>
</evidence>
<feature type="compositionally biased region" description="Basic and acidic residues" evidence="2">
    <location>
        <begin position="311"/>
        <end position="325"/>
    </location>
</feature>
<dbReference type="InterPro" id="IPR001040">
    <property type="entry name" value="TIF_eIF_4E"/>
</dbReference>
<keyword evidence="1" id="KW-0694">RNA-binding</keyword>
<evidence type="ECO:0000256" key="2">
    <source>
        <dbReference type="SAM" id="MobiDB-lite"/>
    </source>
</evidence>
<protein>
    <submittedName>
        <fullName evidence="3">Uncharacterized protein</fullName>
    </submittedName>
</protein>
<reference evidence="4" key="1">
    <citation type="submission" date="2015-01" db="EMBL/GenBank/DDBJ databases">
        <title>The Genome Sequence of Cryptococcus gattii MMRL2647.</title>
        <authorList>
            <consortium name="The Broad Institute Genomics Platform"/>
            <person name="Cuomo C."/>
            <person name="Litvintseva A."/>
            <person name="Chen Y."/>
            <person name="Heitman J."/>
            <person name="Sun S."/>
            <person name="Springer D."/>
            <person name="Dromer F."/>
            <person name="Young S."/>
            <person name="Zeng Q."/>
            <person name="Gargeya S."/>
            <person name="Abouelleil A."/>
            <person name="Alvarado L."/>
            <person name="Chapman S.B."/>
            <person name="Gainer-Dewar J."/>
            <person name="Goldberg J."/>
            <person name="Griggs A."/>
            <person name="Gujja S."/>
            <person name="Hansen M."/>
            <person name="Howarth C."/>
            <person name="Imamovic A."/>
            <person name="Larimer J."/>
            <person name="Murphy C."/>
            <person name="Naylor J."/>
            <person name="Pearson M."/>
            <person name="Priest M."/>
            <person name="Roberts A."/>
            <person name="Saif S."/>
            <person name="Shea T."/>
            <person name="Sykes S."/>
            <person name="Wortman J."/>
            <person name="Nusbaum C."/>
            <person name="Birren B."/>
        </authorList>
    </citation>
    <scope>NUCLEOTIDE SEQUENCE [LARGE SCALE GENOMIC DNA]</scope>
    <source>
        <strain evidence="4">IND107</strain>
    </source>
</reference>
<reference evidence="3 4" key="2">
    <citation type="submission" date="2024-01" db="EMBL/GenBank/DDBJ databases">
        <title>Comparative genomics of Cryptococcus and Kwoniella reveals pathogenesis evolution and contrasting modes of karyotype evolution via chromosome fusion or intercentromeric recombination.</title>
        <authorList>
            <person name="Coelho M.A."/>
            <person name="David-Palma M."/>
            <person name="Shea T."/>
            <person name="Bowers K."/>
            <person name="Mcginley-Smith S."/>
            <person name="Mohammad A.W."/>
            <person name="Gnirke A."/>
            <person name="Yurkov A.M."/>
            <person name="Nowrousian M."/>
            <person name="Sun S."/>
            <person name="Cuomo C.A."/>
            <person name="Heitman J."/>
        </authorList>
    </citation>
    <scope>NUCLEOTIDE SEQUENCE [LARGE SCALE GENOMIC DNA]</scope>
    <source>
        <strain evidence="3 4">IND107</strain>
    </source>
</reference>
<dbReference type="Pfam" id="PF01652">
    <property type="entry name" value="IF4E"/>
    <property type="match status" value="1"/>
</dbReference>
<feature type="region of interest" description="Disordered" evidence="2">
    <location>
        <begin position="203"/>
        <end position="387"/>
    </location>
</feature>
<feature type="compositionally biased region" description="Basic and acidic residues" evidence="2">
    <location>
        <begin position="233"/>
        <end position="274"/>
    </location>
</feature>
<dbReference type="SUPFAM" id="SSF55418">
    <property type="entry name" value="eIF4e-like"/>
    <property type="match status" value="1"/>
</dbReference>
<comment type="similarity">
    <text evidence="1">Belongs to the eukaryotic initiation factor 4E family.</text>
</comment>
<keyword evidence="1" id="KW-0648">Protein biosynthesis</keyword>
<name>A0ABR3BMP4_9TREE</name>
<dbReference type="PANTHER" id="PTHR11960">
    <property type="entry name" value="EUKARYOTIC TRANSLATION INITIATION FACTOR 4E RELATED"/>
    <property type="match status" value="1"/>
</dbReference>
<dbReference type="Proteomes" id="UP000054399">
    <property type="component" value="Unassembled WGS sequence"/>
</dbReference>
<gene>
    <name evidence="3" type="ORF">I308_105285</name>
</gene>
<dbReference type="InterPro" id="IPR023398">
    <property type="entry name" value="TIF_eIF4e-like"/>
</dbReference>
<dbReference type="GeneID" id="91992141"/>
<feature type="compositionally biased region" description="Basic and acidic residues" evidence="2">
    <location>
        <begin position="289"/>
        <end position="299"/>
    </location>
</feature>
<evidence type="ECO:0000313" key="4">
    <source>
        <dbReference type="Proteomes" id="UP000054399"/>
    </source>
</evidence>
<sequence length="387" mass="41940">MAQRTTSLSGSSRLSLSVDKTPAATQVSVAGRHPLRQDWSISYVHRPPNAKVDYEKEIRRVATFGSIESFLHLYSHLTPVNELPPVTDVLVFVSRIGRPGVWEEMREGGRFTIRLVHPIVPVLYESLLFSLIGDQFDEADNVVGCVLSMRQAEGILSVWVEDEGENVRNGSLRAKVLSLLNLPPSTTCDYRANRTLLENANKPAFASNNSTSNVNGVSTNGEGGHGHGHGHGGRGDRGEREHEGGNPGGERRAHGAGRERGERIGGDREHEYHPRPNGGRYDHHHHERPHRERGERAERMSVAAVGGMGGDRPERNDRERGEHSRSNVGGQGHERIGSSHWGTGGAFRDRESQSGQRRTVVTPGAAAAAGLPAAPGTATPGSGAGVW</sequence>
<proteinExistence type="inferred from homology"/>
<dbReference type="RefSeq" id="XP_066612389.1">
    <property type="nucleotide sequence ID" value="XM_066759742.1"/>
</dbReference>
<dbReference type="Gene3D" id="3.30.760.10">
    <property type="entry name" value="RNA Cap, Translation Initiation Factor Eif4e"/>
    <property type="match status" value="1"/>
</dbReference>
<keyword evidence="4" id="KW-1185">Reference proteome</keyword>
<dbReference type="PANTHER" id="PTHR11960:SF18">
    <property type="entry name" value="EUKARYOTIC TRANSLATION INITIATION FACTOR 4E HOMOLOGOUS PROTEIN, ISOFORM B"/>
    <property type="match status" value="1"/>
</dbReference>
<accession>A0ABR3BMP4</accession>
<comment type="caution">
    <text evidence="3">The sequence shown here is derived from an EMBL/GenBank/DDBJ whole genome shotgun (WGS) entry which is preliminary data.</text>
</comment>
<evidence type="ECO:0000313" key="3">
    <source>
        <dbReference type="EMBL" id="KAL0244022.1"/>
    </source>
</evidence>
<dbReference type="EMBL" id="ATAM02000009">
    <property type="protein sequence ID" value="KAL0244022.1"/>
    <property type="molecule type" value="Genomic_DNA"/>
</dbReference>
<organism evidence="3 4">
    <name type="scientific">Cryptococcus tetragattii IND107</name>
    <dbReference type="NCBI Taxonomy" id="1296105"/>
    <lineage>
        <taxon>Eukaryota</taxon>
        <taxon>Fungi</taxon>
        <taxon>Dikarya</taxon>
        <taxon>Basidiomycota</taxon>
        <taxon>Agaricomycotina</taxon>
        <taxon>Tremellomycetes</taxon>
        <taxon>Tremellales</taxon>
        <taxon>Cryptococcaceae</taxon>
        <taxon>Cryptococcus</taxon>
        <taxon>Cryptococcus gattii species complex</taxon>
    </lineage>
</organism>
<feature type="compositionally biased region" description="Low complexity" evidence="2">
    <location>
        <begin position="207"/>
        <end position="220"/>
    </location>
</feature>
<feature type="compositionally biased region" description="Low complexity" evidence="2">
    <location>
        <begin position="359"/>
        <end position="381"/>
    </location>
</feature>
<keyword evidence="1" id="KW-0396">Initiation factor</keyword>